<dbReference type="Pfam" id="PF08501">
    <property type="entry name" value="Shikimate_dh_N"/>
    <property type="match status" value="1"/>
</dbReference>
<evidence type="ECO:0000313" key="2">
    <source>
        <dbReference type="EMBL" id="EQD39431.1"/>
    </source>
</evidence>
<proteinExistence type="predicted"/>
<dbReference type="AlphaFoldDB" id="T0YV17"/>
<feature type="non-terminal residue" evidence="2">
    <location>
        <position position="140"/>
    </location>
</feature>
<organism evidence="2">
    <name type="scientific">mine drainage metagenome</name>
    <dbReference type="NCBI Taxonomy" id="410659"/>
    <lineage>
        <taxon>unclassified sequences</taxon>
        <taxon>metagenomes</taxon>
        <taxon>ecological metagenomes</taxon>
    </lineage>
</organism>
<dbReference type="SUPFAM" id="SSF53223">
    <property type="entry name" value="Aminoacid dehydrogenase-like, N-terminal domain"/>
    <property type="match status" value="1"/>
</dbReference>
<dbReference type="InterPro" id="IPR036291">
    <property type="entry name" value="NAD(P)-bd_dom_sf"/>
</dbReference>
<reference evidence="2" key="1">
    <citation type="submission" date="2013-08" db="EMBL/GenBank/DDBJ databases">
        <authorList>
            <person name="Mendez C."/>
            <person name="Richter M."/>
            <person name="Ferrer M."/>
            <person name="Sanchez J."/>
        </authorList>
    </citation>
    <scope>NUCLEOTIDE SEQUENCE</scope>
</reference>
<dbReference type="SUPFAM" id="SSF51735">
    <property type="entry name" value="NAD(P)-binding Rossmann-fold domains"/>
    <property type="match status" value="1"/>
</dbReference>
<dbReference type="GO" id="GO:0019632">
    <property type="term" value="P:shikimate metabolic process"/>
    <property type="evidence" value="ECO:0007669"/>
    <property type="project" value="TreeGrafter"/>
</dbReference>
<dbReference type="GO" id="GO:0004764">
    <property type="term" value="F:shikimate 3-dehydrogenase (NADP+) activity"/>
    <property type="evidence" value="ECO:0007669"/>
    <property type="project" value="InterPro"/>
</dbReference>
<accession>T0YV17</accession>
<reference evidence="2" key="2">
    <citation type="journal article" date="2014" name="ISME J.">
        <title>Microbial stratification in low pH oxic and suboxic macroscopic growths along an acid mine drainage.</title>
        <authorList>
            <person name="Mendez-Garcia C."/>
            <person name="Mesa V."/>
            <person name="Sprenger R.R."/>
            <person name="Richter M."/>
            <person name="Diez M.S."/>
            <person name="Solano J."/>
            <person name="Bargiela R."/>
            <person name="Golyshina O.V."/>
            <person name="Manteca A."/>
            <person name="Ramos J.L."/>
            <person name="Gallego J.R."/>
            <person name="Llorente I."/>
            <person name="Martins Dos Santos V.A."/>
            <person name="Jensen O.N."/>
            <person name="Pelaez A.I."/>
            <person name="Sanchez J."/>
            <person name="Ferrer M."/>
        </authorList>
    </citation>
    <scope>NUCLEOTIDE SEQUENCE</scope>
</reference>
<dbReference type="InterPro" id="IPR046346">
    <property type="entry name" value="Aminoacid_DH-like_N_sf"/>
</dbReference>
<dbReference type="Gene3D" id="3.40.50.10860">
    <property type="entry name" value="Leucine Dehydrogenase, chain A, domain 1"/>
    <property type="match status" value="1"/>
</dbReference>
<dbReference type="GO" id="GO:0009423">
    <property type="term" value="P:chorismate biosynthetic process"/>
    <property type="evidence" value="ECO:0007669"/>
    <property type="project" value="TreeGrafter"/>
</dbReference>
<protein>
    <submittedName>
        <fullName evidence="2">Shikimate 5-dehydrogenase</fullName>
    </submittedName>
</protein>
<dbReference type="Gene3D" id="3.40.50.720">
    <property type="entry name" value="NAD(P)-binding Rossmann-like Domain"/>
    <property type="match status" value="1"/>
</dbReference>
<sequence>MVERKLTGLIGRPVTHSAGQYVFNAIFREKSIPSFYVAIDIAPINLASFLNLAGEHFSALNVTSPHKNTVIDFCGKLSSTAQKTQSVNLLVFDNDTITGDNLDVLGFKSLVSRNEIPLNDKNVVVVGSGGVARSVIHAIS</sequence>
<evidence type="ECO:0000259" key="1">
    <source>
        <dbReference type="Pfam" id="PF08501"/>
    </source>
</evidence>
<dbReference type="InterPro" id="IPR013708">
    <property type="entry name" value="Shikimate_DH-bd_N"/>
</dbReference>
<dbReference type="PANTHER" id="PTHR21089:SF1">
    <property type="entry name" value="BIFUNCTIONAL 3-DEHYDROQUINATE DEHYDRATASE_SHIKIMATE DEHYDROGENASE, CHLOROPLASTIC"/>
    <property type="match status" value="1"/>
</dbReference>
<feature type="domain" description="Shikimate dehydrogenase substrate binding N-terminal" evidence="1">
    <location>
        <begin position="9"/>
        <end position="89"/>
    </location>
</feature>
<dbReference type="EMBL" id="AUZY01010219">
    <property type="protein sequence ID" value="EQD39431.1"/>
    <property type="molecule type" value="Genomic_DNA"/>
</dbReference>
<name>T0YV17_9ZZZZ</name>
<gene>
    <name evidence="2" type="ORF">B1B_15356</name>
</gene>
<dbReference type="PANTHER" id="PTHR21089">
    <property type="entry name" value="SHIKIMATE DEHYDROGENASE"/>
    <property type="match status" value="1"/>
</dbReference>
<dbReference type="InterPro" id="IPR022893">
    <property type="entry name" value="Shikimate_DH_fam"/>
</dbReference>
<comment type="caution">
    <text evidence="2">The sequence shown here is derived from an EMBL/GenBank/DDBJ whole genome shotgun (WGS) entry which is preliminary data.</text>
</comment>